<dbReference type="PROSITE" id="PS51732">
    <property type="entry name" value="ASN_GLN_ASE_3"/>
    <property type="match status" value="1"/>
</dbReference>
<evidence type="ECO:0000256" key="1">
    <source>
        <dbReference type="ARBA" id="ARBA00012920"/>
    </source>
</evidence>
<dbReference type="InterPro" id="IPR040919">
    <property type="entry name" value="Asparaginase_C"/>
</dbReference>
<dbReference type="InterPro" id="IPR027474">
    <property type="entry name" value="L-asparaginase_N"/>
</dbReference>
<dbReference type="InterPro" id="IPR041725">
    <property type="entry name" value="L-asparaginase_I"/>
</dbReference>
<dbReference type="Gene3D" id="3.40.50.40">
    <property type="match status" value="1"/>
</dbReference>
<dbReference type="Pfam" id="PF17763">
    <property type="entry name" value="Asparaginase_C"/>
    <property type="match status" value="1"/>
</dbReference>
<dbReference type="SUPFAM" id="SSF53774">
    <property type="entry name" value="Glutaminase/Asparaginase"/>
    <property type="match status" value="1"/>
</dbReference>
<dbReference type="PIRSF" id="PIRSF500176">
    <property type="entry name" value="L_ASNase"/>
    <property type="match status" value="1"/>
</dbReference>
<keyword evidence="2" id="KW-0378">Hydrolase</keyword>
<sequence length="344" mass="37620">MKKILFINTGGTISSSYQEHGLTPTQNAESILTEIPELLEICEIDACDLMSMDSTNTQPEDWAVIARMVNRDLPHYDGIVIAHGTDTMAYTASALSFMLGTLNKPVVLTGSQVSILAENSDSKKNVIDSFLTACGEVPGVFVVFNGKIINGPRSSKIRTRSYNAFESINYPYIGLVEDGNVQYDRSLKAAHPEGHVYDDRYCAEVFLLRLIPGTNPGIFDAIQSLGYKGIVIEGFGLGGVPFKERSLIDKIEQLMREGMSIAVTTQCPYEGGDLTIYEVGQKVLEKGVIPGYDMTTEALVTKMMWALGQTSSPEEVKQIMATNYVNEVSLPAVQPVNQPSSQHS</sequence>
<dbReference type="InterPro" id="IPR027475">
    <property type="entry name" value="Asparaginase/glutaminase_AS2"/>
</dbReference>
<dbReference type="EMBL" id="JAUQTB010000003">
    <property type="protein sequence ID" value="MDO7906317.1"/>
    <property type="molecule type" value="Genomic_DNA"/>
</dbReference>
<keyword evidence="7" id="KW-1185">Reference proteome</keyword>
<reference evidence="6 7" key="1">
    <citation type="submission" date="2023-07" db="EMBL/GenBank/DDBJ databases">
        <title>Paenibacillus sp. JX-17 nov. isolated from soil.</title>
        <authorList>
            <person name="Wan Y."/>
            <person name="Liu B."/>
        </authorList>
    </citation>
    <scope>NUCLEOTIDE SEQUENCE [LARGE SCALE GENOMIC DNA]</scope>
    <source>
        <strain evidence="6 7">JX-17</strain>
    </source>
</reference>
<dbReference type="EC" id="3.5.1.1" evidence="1"/>
<comment type="caution">
    <text evidence="6">The sequence shown here is derived from an EMBL/GenBank/DDBJ whole genome shotgun (WGS) entry which is preliminary data.</text>
</comment>
<dbReference type="InterPro" id="IPR027473">
    <property type="entry name" value="L-asparaginase_C"/>
</dbReference>
<name>A0ABT9CAP1_9BACL</name>
<dbReference type="Proteomes" id="UP001240171">
    <property type="component" value="Unassembled WGS sequence"/>
</dbReference>
<dbReference type="Gene3D" id="3.40.50.1170">
    <property type="entry name" value="L-asparaginase, N-terminal domain"/>
    <property type="match status" value="1"/>
</dbReference>
<dbReference type="PANTHER" id="PTHR11707:SF28">
    <property type="entry name" value="60 KDA LYSOPHOSPHOLIPASE"/>
    <property type="match status" value="1"/>
</dbReference>
<dbReference type="InterPro" id="IPR006033">
    <property type="entry name" value="AsnA_fam"/>
</dbReference>
<feature type="domain" description="L-asparaginase N-terminal" evidence="4">
    <location>
        <begin position="3"/>
        <end position="186"/>
    </location>
</feature>
<feature type="domain" description="Asparaginase/glutaminase C-terminal" evidence="5">
    <location>
        <begin position="205"/>
        <end position="320"/>
    </location>
</feature>
<dbReference type="InterPro" id="IPR037152">
    <property type="entry name" value="L-asparaginase_N_sf"/>
</dbReference>
<evidence type="ECO:0000313" key="7">
    <source>
        <dbReference type="Proteomes" id="UP001240171"/>
    </source>
</evidence>
<gene>
    <name evidence="6" type="ORF">Q5741_07785</name>
</gene>
<evidence type="ECO:0000259" key="5">
    <source>
        <dbReference type="Pfam" id="PF17763"/>
    </source>
</evidence>
<dbReference type="Pfam" id="PF00710">
    <property type="entry name" value="Asparaginase"/>
    <property type="match status" value="1"/>
</dbReference>
<dbReference type="PROSITE" id="PS00917">
    <property type="entry name" value="ASN_GLN_ASE_2"/>
    <property type="match status" value="1"/>
</dbReference>
<dbReference type="RefSeq" id="WP_305023516.1">
    <property type="nucleotide sequence ID" value="NZ_JAUQTB010000003.1"/>
</dbReference>
<organism evidence="6 7">
    <name type="scientific">Paenibacillus lacisoli</name>
    <dbReference type="NCBI Taxonomy" id="3064525"/>
    <lineage>
        <taxon>Bacteria</taxon>
        <taxon>Bacillati</taxon>
        <taxon>Bacillota</taxon>
        <taxon>Bacilli</taxon>
        <taxon>Bacillales</taxon>
        <taxon>Paenibacillaceae</taxon>
        <taxon>Paenibacillus</taxon>
    </lineage>
</organism>
<dbReference type="PANTHER" id="PTHR11707">
    <property type="entry name" value="L-ASPARAGINASE"/>
    <property type="match status" value="1"/>
</dbReference>
<dbReference type="InterPro" id="IPR006034">
    <property type="entry name" value="Asparaginase/glutaminase-like"/>
</dbReference>
<dbReference type="InterPro" id="IPR036152">
    <property type="entry name" value="Asp/glu_Ase-like_sf"/>
</dbReference>
<accession>A0ABT9CAP1</accession>
<evidence type="ECO:0000256" key="2">
    <source>
        <dbReference type="ARBA" id="ARBA00022801"/>
    </source>
</evidence>
<dbReference type="CDD" id="cd08963">
    <property type="entry name" value="L-asparaginase_I"/>
    <property type="match status" value="1"/>
</dbReference>
<evidence type="ECO:0000256" key="3">
    <source>
        <dbReference type="PROSITE-ProRule" id="PRU10100"/>
    </source>
</evidence>
<dbReference type="NCBIfam" id="TIGR00519">
    <property type="entry name" value="asnASE_I"/>
    <property type="match status" value="1"/>
</dbReference>
<dbReference type="SFLD" id="SFLDS00057">
    <property type="entry name" value="Glutaminase/Asparaginase"/>
    <property type="match status" value="1"/>
</dbReference>
<feature type="active site" evidence="3">
    <location>
        <position position="85"/>
    </location>
</feature>
<evidence type="ECO:0000313" key="6">
    <source>
        <dbReference type="EMBL" id="MDO7906317.1"/>
    </source>
</evidence>
<dbReference type="SMART" id="SM00870">
    <property type="entry name" value="Asparaginase"/>
    <property type="match status" value="1"/>
</dbReference>
<dbReference type="PRINTS" id="PR00139">
    <property type="entry name" value="ASNGLNASE"/>
</dbReference>
<proteinExistence type="predicted"/>
<evidence type="ECO:0000259" key="4">
    <source>
        <dbReference type="Pfam" id="PF00710"/>
    </source>
</evidence>
<protein>
    <recommendedName>
        <fullName evidence="1">asparaginase</fullName>
        <ecNumber evidence="1">3.5.1.1</ecNumber>
    </recommendedName>
</protein>
<dbReference type="PIRSF" id="PIRSF001220">
    <property type="entry name" value="L-ASNase_gatD"/>
    <property type="match status" value="1"/>
</dbReference>